<evidence type="ECO:0000313" key="2">
    <source>
        <dbReference type="EMBL" id="KAG6955376.1"/>
    </source>
</evidence>
<sequence length="128" mass="14620">MRSRLWESVQEELHGKYSTERVLELSKYASDTSWPHVIVVLIATPLPCLLVTILVDILPLADLVEGVSANKLFFLRDFLIKSVLTFILHPPVSNQRSYPSVSHFAGNLVSGQAAFLYRSRWWSEHRRG</sequence>
<protein>
    <submittedName>
        <fullName evidence="2">Uncharacterized protein</fullName>
    </submittedName>
</protein>
<dbReference type="EMBL" id="JAENGY010000873">
    <property type="protein sequence ID" value="KAG6955376.1"/>
    <property type="molecule type" value="Genomic_DNA"/>
</dbReference>
<dbReference type="AlphaFoldDB" id="A0A8J5IJM9"/>
<keyword evidence="1" id="KW-1133">Transmembrane helix</keyword>
<organism evidence="2 3">
    <name type="scientific">Phytophthora aleatoria</name>
    <dbReference type="NCBI Taxonomy" id="2496075"/>
    <lineage>
        <taxon>Eukaryota</taxon>
        <taxon>Sar</taxon>
        <taxon>Stramenopiles</taxon>
        <taxon>Oomycota</taxon>
        <taxon>Peronosporomycetes</taxon>
        <taxon>Peronosporales</taxon>
        <taxon>Peronosporaceae</taxon>
        <taxon>Phytophthora</taxon>
    </lineage>
</organism>
<evidence type="ECO:0000313" key="3">
    <source>
        <dbReference type="Proteomes" id="UP000709295"/>
    </source>
</evidence>
<reference evidence="2" key="1">
    <citation type="submission" date="2021-01" db="EMBL/GenBank/DDBJ databases">
        <title>Phytophthora aleatoria, a newly-described species from Pinus radiata is distinct from Phytophthora cactorum isolates based on comparative genomics.</title>
        <authorList>
            <person name="Mcdougal R."/>
            <person name="Panda P."/>
            <person name="Williams N."/>
            <person name="Studholme D.J."/>
        </authorList>
    </citation>
    <scope>NUCLEOTIDE SEQUENCE</scope>
    <source>
        <strain evidence="2">NZFS 4037</strain>
    </source>
</reference>
<keyword evidence="1" id="KW-0472">Membrane</keyword>
<evidence type="ECO:0000256" key="1">
    <source>
        <dbReference type="SAM" id="Phobius"/>
    </source>
</evidence>
<proteinExistence type="predicted"/>
<keyword evidence="3" id="KW-1185">Reference proteome</keyword>
<dbReference type="Proteomes" id="UP000709295">
    <property type="component" value="Unassembled WGS sequence"/>
</dbReference>
<name>A0A8J5IJM9_9STRA</name>
<accession>A0A8J5IJM9</accession>
<keyword evidence="1" id="KW-0812">Transmembrane</keyword>
<gene>
    <name evidence="2" type="ORF">JG688_00011886</name>
</gene>
<feature type="transmembrane region" description="Helical" evidence="1">
    <location>
        <begin position="37"/>
        <end position="61"/>
    </location>
</feature>
<comment type="caution">
    <text evidence="2">The sequence shown here is derived from an EMBL/GenBank/DDBJ whole genome shotgun (WGS) entry which is preliminary data.</text>
</comment>